<accession>A0A1H3FH96</accession>
<dbReference type="AlphaFoldDB" id="A0A1H3FH96"/>
<evidence type="ECO:0000313" key="4">
    <source>
        <dbReference type="Proteomes" id="UP000199079"/>
    </source>
</evidence>
<evidence type="ECO:0000313" key="3">
    <source>
        <dbReference type="EMBL" id="SDX90346.1"/>
    </source>
</evidence>
<keyword evidence="4" id="KW-1185">Reference proteome</keyword>
<evidence type="ECO:0000256" key="1">
    <source>
        <dbReference type="SAM" id="Coils"/>
    </source>
</evidence>
<evidence type="ECO:0008006" key="5">
    <source>
        <dbReference type="Google" id="ProtNLM"/>
    </source>
</evidence>
<sequence length="336" mass="35851">MTETDRPEPSAADPAATDAASTAQSLLEREPTVEAVVTAVAEEADHDPAAIRRDLDPFADDGVLTGDAVRATVSDVSQIVATAETRVDLAARAADDVRAAADPVTDLVVVRDRLRTLEHRLAALQRRTAELGETVGAARDRLDTPAGIHRSAVDLRETAADAQRVVRVADDLATDLEAFESWLESPAERAWTLADDVDALEEALGELSTTAERLKEASTASGPATDGNGTPANAWADATVRASVLELLVADVRAESAVLRRWAAREDASVPAPLPSRIDAADRRLSALAATLSALATSDWRDRFADRLAATDRTLARFDPPVAWDRVREAMAEIDE</sequence>
<dbReference type="EMBL" id="FNPC01000002">
    <property type="protein sequence ID" value="SDX90346.1"/>
    <property type="molecule type" value="Genomic_DNA"/>
</dbReference>
<dbReference type="OrthoDB" id="271582at2157"/>
<dbReference type="SUPFAM" id="SSF57997">
    <property type="entry name" value="Tropomyosin"/>
    <property type="match status" value="1"/>
</dbReference>
<name>A0A1H3FH96_9EURY</name>
<dbReference type="Gene3D" id="1.20.58.60">
    <property type="match status" value="1"/>
</dbReference>
<dbReference type="Proteomes" id="UP000199079">
    <property type="component" value="Unassembled WGS sequence"/>
</dbReference>
<proteinExistence type="predicted"/>
<protein>
    <recommendedName>
        <fullName evidence="5">Halo transducer protein</fullName>
    </recommendedName>
</protein>
<organism evidence="3 4">
    <name type="scientific">Halopenitus persicus</name>
    <dbReference type="NCBI Taxonomy" id="1048396"/>
    <lineage>
        <taxon>Archaea</taxon>
        <taxon>Methanobacteriati</taxon>
        <taxon>Methanobacteriota</taxon>
        <taxon>Stenosarchaea group</taxon>
        <taxon>Halobacteria</taxon>
        <taxon>Halobacteriales</taxon>
        <taxon>Haloferacaceae</taxon>
        <taxon>Halopenitus</taxon>
    </lineage>
</organism>
<feature type="coiled-coil region" evidence="1">
    <location>
        <begin position="107"/>
        <end position="134"/>
    </location>
</feature>
<feature type="compositionally biased region" description="Low complexity" evidence="2">
    <location>
        <begin position="9"/>
        <end position="23"/>
    </location>
</feature>
<reference evidence="4" key="1">
    <citation type="submission" date="2016-10" db="EMBL/GenBank/DDBJ databases">
        <authorList>
            <person name="Varghese N."/>
            <person name="Submissions S."/>
        </authorList>
    </citation>
    <scope>NUCLEOTIDE SEQUENCE [LARGE SCALE GENOMIC DNA]</scope>
    <source>
        <strain evidence="4">DC30,IBRC 10041,KCTC 4046</strain>
    </source>
</reference>
<feature type="region of interest" description="Disordered" evidence="2">
    <location>
        <begin position="1"/>
        <end position="30"/>
    </location>
</feature>
<evidence type="ECO:0000256" key="2">
    <source>
        <dbReference type="SAM" id="MobiDB-lite"/>
    </source>
</evidence>
<keyword evidence="1" id="KW-0175">Coiled coil</keyword>
<gene>
    <name evidence="3" type="ORF">SAMN05216564_10255</name>
</gene>
<dbReference type="RefSeq" id="WP_092730845.1">
    <property type="nucleotide sequence ID" value="NZ_FNPC01000002.1"/>
</dbReference>